<dbReference type="InterPro" id="IPR051782">
    <property type="entry name" value="ABC_Transporter_VariousFunc"/>
</dbReference>
<evidence type="ECO:0000259" key="4">
    <source>
        <dbReference type="Pfam" id="PF00005"/>
    </source>
</evidence>
<dbReference type="Gene3D" id="3.40.50.300">
    <property type="entry name" value="P-loop containing nucleotide triphosphate hydrolases"/>
    <property type="match status" value="1"/>
</dbReference>
<keyword evidence="3 5" id="KW-0067">ATP-binding</keyword>
<dbReference type="InterPro" id="IPR027417">
    <property type="entry name" value="P-loop_NTPase"/>
</dbReference>
<proteinExistence type="predicted"/>
<evidence type="ECO:0000256" key="2">
    <source>
        <dbReference type="ARBA" id="ARBA00022741"/>
    </source>
</evidence>
<organism evidence="5 6">
    <name type="scientific">Periweissella fabaria</name>
    <dbReference type="NCBI Taxonomy" id="546157"/>
    <lineage>
        <taxon>Bacteria</taxon>
        <taxon>Bacillati</taxon>
        <taxon>Bacillota</taxon>
        <taxon>Bacilli</taxon>
        <taxon>Lactobacillales</taxon>
        <taxon>Lactobacillaceae</taxon>
        <taxon>Periweissella</taxon>
    </lineage>
</organism>
<dbReference type="PANTHER" id="PTHR42939">
    <property type="entry name" value="ABC TRANSPORTER ATP-BINDING PROTEIN ALBC-RELATED"/>
    <property type="match status" value="1"/>
</dbReference>
<dbReference type="GO" id="GO:0005524">
    <property type="term" value="F:ATP binding"/>
    <property type="evidence" value="ECO:0007669"/>
    <property type="project" value="UniProtKB-KW"/>
</dbReference>
<dbReference type="PANTHER" id="PTHR42939:SF1">
    <property type="entry name" value="ABC TRANSPORTER ATP-BINDING PROTEIN ALBC-RELATED"/>
    <property type="match status" value="1"/>
</dbReference>
<keyword evidence="6" id="KW-1185">Reference proteome</keyword>
<evidence type="ECO:0000256" key="1">
    <source>
        <dbReference type="ARBA" id="ARBA00022448"/>
    </source>
</evidence>
<accession>A0ABM8Z581</accession>
<dbReference type="EMBL" id="CAKKNS010000001">
    <property type="protein sequence ID" value="CAH0415916.1"/>
    <property type="molecule type" value="Genomic_DNA"/>
</dbReference>
<protein>
    <submittedName>
        <fullName evidence="5">Vitamin B12 import ATP-binding protein BtuD</fullName>
    </submittedName>
</protein>
<dbReference type="Proteomes" id="UP000789707">
    <property type="component" value="Unassembled WGS sequence"/>
</dbReference>
<keyword evidence="2" id="KW-0547">Nucleotide-binding</keyword>
<dbReference type="SUPFAM" id="SSF52540">
    <property type="entry name" value="P-loop containing nucleoside triphosphate hydrolases"/>
    <property type="match status" value="1"/>
</dbReference>
<dbReference type="CDD" id="cd00267">
    <property type="entry name" value="ABC_ATPase"/>
    <property type="match status" value="1"/>
</dbReference>
<name>A0ABM8Z581_9LACO</name>
<comment type="caution">
    <text evidence="5">The sequence shown here is derived from an EMBL/GenBank/DDBJ whole genome shotgun (WGS) entry which is preliminary data.</text>
</comment>
<sequence length="155" mass="17236">MLNLIAGRQKYTGTINCSPSTFLVDYDLEKYGAFTVAEFFDMLTSLASFNADTLYELATKLQVDQFFSKKIRNLSKGTNKKIALLIAFASRCELLLIDEPFEAIDAASNQALLEILPSLNKELVIVSHDLAYLQQSVEQVYVMEGGTLNELSVHG</sequence>
<gene>
    <name evidence="5" type="primary">btuD_1</name>
    <name evidence="5" type="ORF">WFA24289_00214</name>
</gene>
<evidence type="ECO:0000256" key="3">
    <source>
        <dbReference type="ARBA" id="ARBA00022840"/>
    </source>
</evidence>
<dbReference type="InterPro" id="IPR003439">
    <property type="entry name" value="ABC_transporter-like_ATP-bd"/>
</dbReference>
<evidence type="ECO:0000313" key="6">
    <source>
        <dbReference type="Proteomes" id="UP000789707"/>
    </source>
</evidence>
<dbReference type="Pfam" id="PF00005">
    <property type="entry name" value="ABC_tran"/>
    <property type="match status" value="1"/>
</dbReference>
<reference evidence="5 6" key="1">
    <citation type="submission" date="2021-11" db="EMBL/GenBank/DDBJ databases">
        <authorList>
            <person name="Depoorter E."/>
        </authorList>
    </citation>
    <scope>NUCLEOTIDE SEQUENCE [LARGE SCALE GENOMIC DNA]</scope>
    <source>
        <strain evidence="5 6">LMG 24289</strain>
    </source>
</reference>
<evidence type="ECO:0000313" key="5">
    <source>
        <dbReference type="EMBL" id="CAH0415916.1"/>
    </source>
</evidence>
<keyword evidence="1" id="KW-0813">Transport</keyword>
<feature type="domain" description="ABC transporter" evidence="4">
    <location>
        <begin position="50"/>
        <end position="101"/>
    </location>
</feature>